<keyword evidence="1" id="KW-0812">Transmembrane</keyword>
<comment type="caution">
    <text evidence="2">The sequence shown here is derived from an EMBL/GenBank/DDBJ whole genome shotgun (WGS) entry which is preliminary data.</text>
</comment>
<dbReference type="Proteomes" id="UP001595867">
    <property type="component" value="Unassembled WGS sequence"/>
</dbReference>
<evidence type="ECO:0000256" key="1">
    <source>
        <dbReference type="SAM" id="Phobius"/>
    </source>
</evidence>
<organism evidence="2 3">
    <name type="scientific">Actinoplanes subglobosus</name>
    <dbReference type="NCBI Taxonomy" id="1547892"/>
    <lineage>
        <taxon>Bacteria</taxon>
        <taxon>Bacillati</taxon>
        <taxon>Actinomycetota</taxon>
        <taxon>Actinomycetes</taxon>
        <taxon>Micromonosporales</taxon>
        <taxon>Micromonosporaceae</taxon>
        <taxon>Actinoplanes</taxon>
    </lineage>
</organism>
<proteinExistence type="predicted"/>
<evidence type="ECO:0000313" key="3">
    <source>
        <dbReference type="Proteomes" id="UP001595867"/>
    </source>
</evidence>
<reference evidence="3" key="1">
    <citation type="journal article" date="2019" name="Int. J. Syst. Evol. Microbiol.">
        <title>The Global Catalogue of Microorganisms (GCM) 10K type strain sequencing project: providing services to taxonomists for standard genome sequencing and annotation.</title>
        <authorList>
            <consortium name="The Broad Institute Genomics Platform"/>
            <consortium name="The Broad Institute Genome Sequencing Center for Infectious Disease"/>
            <person name="Wu L."/>
            <person name="Ma J."/>
        </authorList>
    </citation>
    <scope>NUCLEOTIDE SEQUENCE [LARGE SCALE GENOMIC DNA]</scope>
    <source>
        <strain evidence="3">TBRC 5832</strain>
    </source>
</reference>
<dbReference type="RefSeq" id="WP_378067389.1">
    <property type="nucleotide sequence ID" value="NZ_JBHSBL010000015.1"/>
</dbReference>
<evidence type="ECO:0000313" key="2">
    <source>
        <dbReference type="EMBL" id="MFC4066421.1"/>
    </source>
</evidence>
<keyword evidence="3" id="KW-1185">Reference proteome</keyword>
<sequence length="184" mass="19129">MNEQGGSPTPRQVVSLLIAGAFFLAFMIQMGMEARERREDARADGTATERQAEALRALLADPGIYARDANPLNKSAGQGTHLHKDTTEWLVTPSKAGPGAAAPCDTGPHVTVDLTVETVAGADTLPMSAFLLLTPAGPTPPVVACSTGFGGTAQARTLVFAADGYDRLIVGTDPADPEVSWQLG</sequence>
<accession>A0ABV8IS08</accession>
<keyword evidence="1" id="KW-1133">Transmembrane helix</keyword>
<protein>
    <submittedName>
        <fullName evidence="2">Uncharacterized protein</fullName>
    </submittedName>
</protein>
<name>A0ABV8IS08_9ACTN</name>
<dbReference type="EMBL" id="JBHSBL010000015">
    <property type="protein sequence ID" value="MFC4066421.1"/>
    <property type="molecule type" value="Genomic_DNA"/>
</dbReference>
<gene>
    <name evidence="2" type="ORF">ACFO0C_15920</name>
</gene>
<keyword evidence="1" id="KW-0472">Membrane</keyword>
<feature type="transmembrane region" description="Helical" evidence="1">
    <location>
        <begin position="12"/>
        <end position="32"/>
    </location>
</feature>